<dbReference type="EMBL" id="KQ086203">
    <property type="protein sequence ID" value="KLO06481.1"/>
    <property type="molecule type" value="Genomic_DNA"/>
</dbReference>
<proteinExistence type="predicted"/>
<reference evidence="1 2" key="1">
    <citation type="submission" date="2015-04" db="EMBL/GenBank/DDBJ databases">
        <title>Complete genome sequence of Schizopora paradoxa KUC8140, a cosmopolitan wood degrader in East Asia.</title>
        <authorList>
            <consortium name="DOE Joint Genome Institute"/>
            <person name="Min B."/>
            <person name="Park H."/>
            <person name="Jang Y."/>
            <person name="Kim J.-J."/>
            <person name="Kim K.H."/>
            <person name="Pangilinan J."/>
            <person name="Lipzen A."/>
            <person name="Riley R."/>
            <person name="Grigoriev I.V."/>
            <person name="Spatafora J.W."/>
            <person name="Choi I.-G."/>
        </authorList>
    </citation>
    <scope>NUCLEOTIDE SEQUENCE [LARGE SCALE GENOMIC DNA]</scope>
    <source>
        <strain evidence="1 2">KUC8140</strain>
    </source>
</reference>
<sequence>MRIVRNWRKQRELAEMKETLYGDRSPNTRKEEMMKTLKLASRSQSLLPCVPRPTHNSFPEFLSFSRRRVHLTYHKVTCITHCPSAQLLFYLSVEEPVNAKDDKRGRLGTLMKEKITGGSSWLAKDGAKERHLKIVASNTSPRSVHGMARLIEVRRLDTYILDGRAMSSSCLVVNSRIDPNTFRRVLPSKHAPLTESEARRAALINRCIMRFSAKAASFTWRIPTLAHGASARIDSEMA</sequence>
<accession>A0A0H2RNV1</accession>
<organism evidence="1 2">
    <name type="scientific">Schizopora paradoxa</name>
    <dbReference type="NCBI Taxonomy" id="27342"/>
    <lineage>
        <taxon>Eukaryota</taxon>
        <taxon>Fungi</taxon>
        <taxon>Dikarya</taxon>
        <taxon>Basidiomycota</taxon>
        <taxon>Agaricomycotina</taxon>
        <taxon>Agaricomycetes</taxon>
        <taxon>Hymenochaetales</taxon>
        <taxon>Schizoporaceae</taxon>
        <taxon>Schizopora</taxon>
    </lineage>
</organism>
<evidence type="ECO:0000313" key="2">
    <source>
        <dbReference type="Proteomes" id="UP000053477"/>
    </source>
</evidence>
<dbReference type="AlphaFoldDB" id="A0A0H2RNV1"/>
<dbReference type="Proteomes" id="UP000053477">
    <property type="component" value="Unassembled WGS sequence"/>
</dbReference>
<name>A0A0H2RNV1_9AGAM</name>
<keyword evidence="2" id="KW-1185">Reference proteome</keyword>
<evidence type="ECO:0000313" key="1">
    <source>
        <dbReference type="EMBL" id="KLO06481.1"/>
    </source>
</evidence>
<dbReference type="InParanoid" id="A0A0H2RNV1"/>
<protein>
    <submittedName>
        <fullName evidence="1">Uncharacterized protein</fullName>
    </submittedName>
</protein>
<gene>
    <name evidence="1" type="ORF">SCHPADRAFT_688703</name>
</gene>